<dbReference type="EMBL" id="CH902620">
    <property type="protein sequence ID" value="EDV31538.2"/>
    <property type="molecule type" value="Genomic_DNA"/>
</dbReference>
<dbReference type="AlphaFoldDB" id="B3MKI5"/>
<dbReference type="GeneID" id="6497324"/>
<dbReference type="PANTHER" id="PTHR33558">
    <property type="entry name" value="GLUTAREDOXIN-LIKE PROTEIN C5ORF63 HOMOLOG"/>
    <property type="match status" value="1"/>
</dbReference>
<dbReference type="OrthoDB" id="429967at2759"/>
<dbReference type="InterPro" id="IPR052565">
    <property type="entry name" value="Glutaredoxin-like_YDR286C"/>
</dbReference>
<dbReference type="PANTHER" id="PTHR33558:SF1">
    <property type="entry name" value="GLUTAREDOXIN-LIKE PROTEIN C5ORF63 HOMOLOG"/>
    <property type="match status" value="1"/>
</dbReference>
<proteinExistence type="predicted"/>
<protein>
    <recommendedName>
        <fullName evidence="3">Glutaredoxin domain-containing protein</fullName>
    </recommendedName>
</protein>
<dbReference type="InterPro" id="IPR036249">
    <property type="entry name" value="Thioredoxin-like_sf"/>
</dbReference>
<dbReference type="eggNOG" id="ENOG502S912">
    <property type="taxonomic scope" value="Eukaryota"/>
</dbReference>
<evidence type="ECO:0000313" key="2">
    <source>
        <dbReference type="Proteomes" id="UP000007801"/>
    </source>
</evidence>
<keyword evidence="2" id="KW-1185">Reference proteome</keyword>
<sequence>MLFDNLKNVFSNKVKESAKKFYNILSIKIIYIAYRRHRVLQEKHCSENGRLLKISFGRSGTLKMSGSLRPGIPRHIWQLLRHGSPDNLPATLYKNPVVIAAAVRTPSALFQSEEQRLVGMVVDQLVKRSTVPHVEFKKLFVSSSSKLPAADCSERLYEISKELGLKNWEVHALQDDACSIKGVQMTLENLLHQGDQCIITSDIRGQIVQPKHGLLANELMEVQQPPRRLRASQEASPTLGAAALAWTTLDNAQRLQLQPLAVVREFTMKQDEEQAIYRLHDKDPIKPSEVYSWNLVTDDRMPISETLFRDLYTNRLFTHDSKQITASHLLTHLVHSLPTGELGCVFMGMPDGRFLSMTLEKIAPHIPQDDGKPLLTLYTRDPCSLCDELVDSLEQHFAGQYRLEKVYIDRKENVRYLRLFRHDIPVLFINGQFLCMHRLNKEALRESLKALHRKHCFSQ</sequence>
<dbReference type="Proteomes" id="UP000007801">
    <property type="component" value="Unassembled WGS sequence"/>
</dbReference>
<name>B3MKI5_DROAN</name>
<dbReference type="Gene3D" id="3.40.30.10">
    <property type="entry name" value="Glutaredoxin"/>
    <property type="match status" value="1"/>
</dbReference>
<reference evidence="1 2" key="1">
    <citation type="journal article" date="2007" name="Nature">
        <title>Evolution of genes and genomes on the Drosophila phylogeny.</title>
        <authorList>
            <consortium name="Drosophila 12 Genomes Consortium"/>
            <person name="Clark A.G."/>
            <person name="Eisen M.B."/>
            <person name="Smith D.R."/>
            <person name="Bergman C.M."/>
            <person name="Oliver B."/>
            <person name="Markow T.A."/>
            <person name="Kaufman T.C."/>
            <person name="Kellis M."/>
            <person name="Gelbart W."/>
            <person name="Iyer V.N."/>
            <person name="Pollard D.A."/>
            <person name="Sackton T.B."/>
            <person name="Larracuente A.M."/>
            <person name="Singh N.D."/>
            <person name="Abad J.P."/>
            <person name="Abt D.N."/>
            <person name="Adryan B."/>
            <person name="Aguade M."/>
            <person name="Akashi H."/>
            <person name="Anderson W.W."/>
            <person name="Aquadro C.F."/>
            <person name="Ardell D.H."/>
            <person name="Arguello R."/>
            <person name="Artieri C.G."/>
            <person name="Barbash D.A."/>
            <person name="Barker D."/>
            <person name="Barsanti P."/>
            <person name="Batterham P."/>
            <person name="Batzoglou S."/>
            <person name="Begun D."/>
            <person name="Bhutkar A."/>
            <person name="Blanco E."/>
            <person name="Bosak S.A."/>
            <person name="Bradley R.K."/>
            <person name="Brand A.D."/>
            <person name="Brent M.R."/>
            <person name="Brooks A.N."/>
            <person name="Brown R.H."/>
            <person name="Butlin R.K."/>
            <person name="Caggese C."/>
            <person name="Calvi B.R."/>
            <person name="Bernardo de Carvalho A."/>
            <person name="Caspi A."/>
            <person name="Castrezana S."/>
            <person name="Celniker S.E."/>
            <person name="Chang J.L."/>
            <person name="Chapple C."/>
            <person name="Chatterji S."/>
            <person name="Chinwalla A."/>
            <person name="Civetta A."/>
            <person name="Clifton S.W."/>
            <person name="Comeron J.M."/>
            <person name="Costello J.C."/>
            <person name="Coyne J.A."/>
            <person name="Daub J."/>
            <person name="David R.G."/>
            <person name="Delcher A.L."/>
            <person name="Delehaunty K."/>
            <person name="Do C.B."/>
            <person name="Ebling H."/>
            <person name="Edwards K."/>
            <person name="Eickbush T."/>
            <person name="Evans J.D."/>
            <person name="Filipski A."/>
            <person name="Findeiss S."/>
            <person name="Freyhult E."/>
            <person name="Fulton L."/>
            <person name="Fulton R."/>
            <person name="Garcia A.C."/>
            <person name="Gardiner A."/>
            <person name="Garfield D.A."/>
            <person name="Garvin B.E."/>
            <person name="Gibson G."/>
            <person name="Gilbert D."/>
            <person name="Gnerre S."/>
            <person name="Godfrey J."/>
            <person name="Good R."/>
            <person name="Gotea V."/>
            <person name="Gravely B."/>
            <person name="Greenberg A.J."/>
            <person name="Griffiths-Jones S."/>
            <person name="Gross S."/>
            <person name="Guigo R."/>
            <person name="Gustafson E.A."/>
            <person name="Haerty W."/>
            <person name="Hahn M.W."/>
            <person name="Halligan D.L."/>
            <person name="Halpern A.L."/>
            <person name="Halter G.M."/>
            <person name="Han M.V."/>
            <person name="Heger A."/>
            <person name="Hillier L."/>
            <person name="Hinrichs A.S."/>
            <person name="Holmes I."/>
            <person name="Hoskins R.A."/>
            <person name="Hubisz M.J."/>
            <person name="Hultmark D."/>
            <person name="Huntley M.A."/>
            <person name="Jaffe D.B."/>
            <person name="Jagadeeshan S."/>
            <person name="Jeck W.R."/>
            <person name="Johnson J."/>
            <person name="Jones C.D."/>
            <person name="Jordan W.C."/>
            <person name="Karpen G.H."/>
            <person name="Kataoka E."/>
            <person name="Keightley P.D."/>
            <person name="Kheradpour P."/>
            <person name="Kirkness E.F."/>
            <person name="Koerich L.B."/>
            <person name="Kristiansen K."/>
            <person name="Kudrna D."/>
            <person name="Kulathinal R.J."/>
            <person name="Kumar S."/>
            <person name="Kwok R."/>
            <person name="Lander E."/>
            <person name="Langley C.H."/>
            <person name="Lapoint R."/>
            <person name="Lazzaro B.P."/>
            <person name="Lee S.J."/>
            <person name="Levesque L."/>
            <person name="Li R."/>
            <person name="Lin C.F."/>
            <person name="Lin M.F."/>
            <person name="Lindblad-Toh K."/>
            <person name="Llopart A."/>
            <person name="Long M."/>
            <person name="Low L."/>
            <person name="Lozovsky E."/>
            <person name="Lu J."/>
            <person name="Luo M."/>
            <person name="Machado C.A."/>
            <person name="Makalowski W."/>
            <person name="Marzo M."/>
            <person name="Matsuda M."/>
            <person name="Matzkin L."/>
            <person name="McAllister B."/>
            <person name="McBride C.S."/>
            <person name="McKernan B."/>
            <person name="McKernan K."/>
            <person name="Mendez-Lago M."/>
            <person name="Minx P."/>
            <person name="Mollenhauer M.U."/>
            <person name="Montooth K."/>
            <person name="Mount S.M."/>
            <person name="Mu X."/>
            <person name="Myers E."/>
            <person name="Negre B."/>
            <person name="Newfeld S."/>
            <person name="Nielsen R."/>
            <person name="Noor M.A."/>
            <person name="O'Grady P."/>
            <person name="Pachter L."/>
            <person name="Papaceit M."/>
            <person name="Parisi M.J."/>
            <person name="Parisi M."/>
            <person name="Parts L."/>
            <person name="Pedersen J.S."/>
            <person name="Pesole G."/>
            <person name="Phillippy A.M."/>
            <person name="Ponting C.P."/>
            <person name="Pop M."/>
            <person name="Porcelli D."/>
            <person name="Powell J.R."/>
            <person name="Prohaska S."/>
            <person name="Pruitt K."/>
            <person name="Puig M."/>
            <person name="Quesneville H."/>
            <person name="Ram K.R."/>
            <person name="Rand D."/>
            <person name="Rasmussen M.D."/>
            <person name="Reed L.K."/>
            <person name="Reenan R."/>
            <person name="Reily A."/>
            <person name="Remington K.A."/>
            <person name="Rieger T.T."/>
            <person name="Ritchie M.G."/>
            <person name="Robin C."/>
            <person name="Rogers Y.H."/>
            <person name="Rohde C."/>
            <person name="Rozas J."/>
            <person name="Rubenfield M.J."/>
            <person name="Ruiz A."/>
            <person name="Russo S."/>
            <person name="Salzberg S.L."/>
            <person name="Sanchez-Gracia A."/>
            <person name="Saranga D.J."/>
            <person name="Sato H."/>
            <person name="Schaeffer S.W."/>
            <person name="Schatz M.C."/>
            <person name="Schlenke T."/>
            <person name="Schwartz R."/>
            <person name="Segarra C."/>
            <person name="Singh R.S."/>
            <person name="Sirot L."/>
            <person name="Sirota M."/>
            <person name="Sisneros N.B."/>
            <person name="Smith C.D."/>
            <person name="Smith T.F."/>
            <person name="Spieth J."/>
            <person name="Stage D.E."/>
            <person name="Stark A."/>
            <person name="Stephan W."/>
            <person name="Strausberg R.L."/>
            <person name="Strempel S."/>
            <person name="Sturgill D."/>
            <person name="Sutton G."/>
            <person name="Sutton G.G."/>
            <person name="Tao W."/>
            <person name="Teichmann S."/>
            <person name="Tobari Y.N."/>
            <person name="Tomimura Y."/>
            <person name="Tsolas J.M."/>
            <person name="Valente V.L."/>
            <person name="Venter E."/>
            <person name="Venter J.C."/>
            <person name="Vicario S."/>
            <person name="Vieira F.G."/>
            <person name="Vilella A.J."/>
            <person name="Villasante A."/>
            <person name="Walenz B."/>
            <person name="Wang J."/>
            <person name="Wasserman M."/>
            <person name="Watts T."/>
            <person name="Wilson D."/>
            <person name="Wilson R.K."/>
            <person name="Wing R.A."/>
            <person name="Wolfner M.F."/>
            <person name="Wong A."/>
            <person name="Wong G.K."/>
            <person name="Wu C.I."/>
            <person name="Wu G."/>
            <person name="Yamamoto D."/>
            <person name="Yang H.P."/>
            <person name="Yang S.P."/>
            <person name="Yorke J.A."/>
            <person name="Yoshida K."/>
            <person name="Zdobnov E."/>
            <person name="Zhang P."/>
            <person name="Zhang Y."/>
            <person name="Zimin A.V."/>
            <person name="Baldwin J."/>
            <person name="Abdouelleil A."/>
            <person name="Abdulkadir J."/>
            <person name="Abebe A."/>
            <person name="Abera B."/>
            <person name="Abreu J."/>
            <person name="Acer S.C."/>
            <person name="Aftuck L."/>
            <person name="Alexander A."/>
            <person name="An P."/>
            <person name="Anderson E."/>
            <person name="Anderson S."/>
            <person name="Arachi H."/>
            <person name="Azer M."/>
            <person name="Bachantsang P."/>
            <person name="Barry A."/>
            <person name="Bayul T."/>
            <person name="Berlin A."/>
            <person name="Bessette D."/>
            <person name="Bloom T."/>
            <person name="Blye J."/>
            <person name="Boguslavskiy L."/>
            <person name="Bonnet C."/>
            <person name="Boukhgalter B."/>
            <person name="Bourzgui I."/>
            <person name="Brown A."/>
            <person name="Cahill P."/>
            <person name="Channer S."/>
            <person name="Cheshatsang Y."/>
            <person name="Chuda L."/>
            <person name="Citroen M."/>
            <person name="Collymore A."/>
            <person name="Cooke P."/>
            <person name="Costello M."/>
            <person name="D'Aco K."/>
            <person name="Daza R."/>
            <person name="De Haan G."/>
            <person name="DeGray S."/>
            <person name="DeMaso C."/>
            <person name="Dhargay N."/>
            <person name="Dooley K."/>
            <person name="Dooley E."/>
            <person name="Doricent M."/>
            <person name="Dorje P."/>
            <person name="Dorjee K."/>
            <person name="Dupes A."/>
            <person name="Elong R."/>
            <person name="Falk J."/>
            <person name="Farina A."/>
            <person name="Faro S."/>
            <person name="Ferguson D."/>
            <person name="Fisher S."/>
            <person name="Foley C.D."/>
            <person name="Franke A."/>
            <person name="Friedrich D."/>
            <person name="Gadbois L."/>
            <person name="Gearin G."/>
            <person name="Gearin C.R."/>
            <person name="Giannoukos G."/>
            <person name="Goode T."/>
            <person name="Graham J."/>
            <person name="Grandbois E."/>
            <person name="Grewal S."/>
            <person name="Gyaltsen K."/>
            <person name="Hafez N."/>
            <person name="Hagos B."/>
            <person name="Hall J."/>
            <person name="Henson C."/>
            <person name="Hollinger A."/>
            <person name="Honan T."/>
            <person name="Huard M.D."/>
            <person name="Hughes L."/>
            <person name="Hurhula B."/>
            <person name="Husby M.E."/>
            <person name="Kamat A."/>
            <person name="Kanga B."/>
            <person name="Kashin S."/>
            <person name="Khazanovich D."/>
            <person name="Kisner P."/>
            <person name="Lance K."/>
            <person name="Lara M."/>
            <person name="Lee W."/>
            <person name="Lennon N."/>
            <person name="Letendre F."/>
            <person name="LeVine R."/>
            <person name="Lipovsky A."/>
            <person name="Liu X."/>
            <person name="Liu J."/>
            <person name="Liu S."/>
            <person name="Lokyitsang T."/>
            <person name="Lokyitsang Y."/>
            <person name="Lubonja R."/>
            <person name="Lui A."/>
            <person name="MacDonald P."/>
            <person name="Magnisalis V."/>
            <person name="Maru K."/>
            <person name="Matthews C."/>
            <person name="McCusker W."/>
            <person name="McDonough S."/>
            <person name="Mehta T."/>
            <person name="Meldrim J."/>
            <person name="Meneus L."/>
            <person name="Mihai O."/>
            <person name="Mihalev A."/>
            <person name="Mihova T."/>
            <person name="Mittelman R."/>
            <person name="Mlenga V."/>
            <person name="Montmayeur A."/>
            <person name="Mulrain L."/>
            <person name="Navidi A."/>
            <person name="Naylor J."/>
            <person name="Negash T."/>
            <person name="Nguyen T."/>
            <person name="Nguyen N."/>
            <person name="Nicol R."/>
            <person name="Norbu C."/>
            <person name="Norbu N."/>
            <person name="Novod N."/>
            <person name="O'Neill B."/>
            <person name="Osman S."/>
            <person name="Markiewicz E."/>
            <person name="Oyono O.L."/>
            <person name="Patti C."/>
            <person name="Phunkhang P."/>
            <person name="Pierre F."/>
            <person name="Priest M."/>
            <person name="Raghuraman S."/>
            <person name="Rege F."/>
            <person name="Reyes R."/>
            <person name="Rise C."/>
            <person name="Rogov P."/>
            <person name="Ross K."/>
            <person name="Ryan E."/>
            <person name="Settipalli S."/>
            <person name="Shea T."/>
            <person name="Sherpa N."/>
            <person name="Shi L."/>
            <person name="Shih D."/>
            <person name="Sparrow T."/>
            <person name="Spaulding J."/>
            <person name="Stalker J."/>
            <person name="Stange-Thomann N."/>
            <person name="Stavropoulos S."/>
            <person name="Stone C."/>
            <person name="Strader C."/>
            <person name="Tesfaye S."/>
            <person name="Thomson T."/>
            <person name="Thoulutsang Y."/>
            <person name="Thoulutsang D."/>
            <person name="Topham K."/>
            <person name="Topping I."/>
            <person name="Tsamla T."/>
            <person name="Vassiliev H."/>
            <person name="Vo A."/>
            <person name="Wangchuk T."/>
            <person name="Wangdi T."/>
            <person name="Weiand M."/>
            <person name="Wilkinson J."/>
            <person name="Wilson A."/>
            <person name="Yadav S."/>
            <person name="Young G."/>
            <person name="Yu Q."/>
            <person name="Zembek L."/>
            <person name="Zhong D."/>
            <person name="Zimmer A."/>
            <person name="Zwirko Z."/>
            <person name="Jaffe D.B."/>
            <person name="Alvarez P."/>
            <person name="Brockman W."/>
            <person name="Butler J."/>
            <person name="Chin C."/>
            <person name="Gnerre S."/>
            <person name="Grabherr M."/>
            <person name="Kleber M."/>
            <person name="Mauceli E."/>
            <person name="MacCallum I."/>
        </authorList>
    </citation>
    <scope>NUCLEOTIDE SEQUENCE [LARGE SCALE GENOMIC DNA]</scope>
    <source>
        <strain evidence="2">Tucson 14024-0371.13</strain>
    </source>
</reference>
<organism evidence="1 2">
    <name type="scientific">Drosophila ananassae</name>
    <name type="common">Fruit fly</name>
    <dbReference type="NCBI Taxonomy" id="7217"/>
    <lineage>
        <taxon>Eukaryota</taxon>
        <taxon>Metazoa</taxon>
        <taxon>Ecdysozoa</taxon>
        <taxon>Arthropoda</taxon>
        <taxon>Hexapoda</taxon>
        <taxon>Insecta</taxon>
        <taxon>Pterygota</taxon>
        <taxon>Neoptera</taxon>
        <taxon>Endopterygota</taxon>
        <taxon>Diptera</taxon>
        <taxon>Brachycera</taxon>
        <taxon>Muscomorpha</taxon>
        <taxon>Ephydroidea</taxon>
        <taxon>Drosophilidae</taxon>
        <taxon>Drosophila</taxon>
        <taxon>Sophophora</taxon>
    </lineage>
</organism>
<accession>B3MKI5</accession>
<dbReference type="STRING" id="7217.B3MKI5"/>
<evidence type="ECO:0000313" key="1">
    <source>
        <dbReference type="EMBL" id="EDV31538.2"/>
    </source>
</evidence>
<dbReference type="InParanoid" id="B3MKI5"/>
<dbReference type="HOGENOM" id="CLU_059450_0_0_1"/>
<gene>
    <name evidence="1" type="primary">Dana\GF14500</name>
    <name evidence="1" type="synonym">dana_GLEANR_15262</name>
    <name evidence="1" type="ORF">GF14500</name>
</gene>
<dbReference type="SUPFAM" id="SSF52833">
    <property type="entry name" value="Thioredoxin-like"/>
    <property type="match status" value="1"/>
</dbReference>
<dbReference type="InterPro" id="IPR008554">
    <property type="entry name" value="Glutaredoxin-like"/>
</dbReference>
<dbReference type="KEGG" id="dan:6497324"/>
<evidence type="ECO:0008006" key="3">
    <source>
        <dbReference type="Google" id="ProtNLM"/>
    </source>
</evidence>
<dbReference type="Pfam" id="PF05768">
    <property type="entry name" value="Glrx-like"/>
    <property type="match status" value="1"/>
</dbReference>
<dbReference type="FunCoup" id="B3MKI5">
    <property type="interactions" value="11"/>
</dbReference>